<gene>
    <name evidence="1" type="ORF">CK623_11445</name>
</gene>
<evidence type="ECO:0000313" key="1">
    <source>
        <dbReference type="EMBL" id="PAT39168.1"/>
    </source>
</evidence>
<comment type="caution">
    <text evidence="1">The sequence shown here is derived from an EMBL/GenBank/DDBJ whole genome shotgun (WGS) entry which is preliminary data.</text>
</comment>
<proteinExistence type="predicted"/>
<accession>A0A2A2AN55</accession>
<protein>
    <recommendedName>
        <fullName evidence="3">DUF4926 domain-containing protein</fullName>
    </recommendedName>
</protein>
<evidence type="ECO:0008006" key="3">
    <source>
        <dbReference type="Google" id="ProtNLM"/>
    </source>
</evidence>
<evidence type="ECO:0000313" key="2">
    <source>
        <dbReference type="Proteomes" id="UP000218644"/>
    </source>
</evidence>
<organism evidence="1 2">
    <name type="scientific">Vandammella animalimorsus</name>
    <dbReference type="NCBI Taxonomy" id="2029117"/>
    <lineage>
        <taxon>Bacteria</taxon>
        <taxon>Pseudomonadati</taxon>
        <taxon>Pseudomonadota</taxon>
        <taxon>Betaproteobacteria</taxon>
        <taxon>Burkholderiales</taxon>
        <taxon>Comamonadaceae</taxon>
        <taxon>Vandammella</taxon>
    </lineage>
</organism>
<dbReference type="AlphaFoldDB" id="A0A2A2AN55"/>
<reference evidence="1 2" key="1">
    <citation type="submission" date="2017-08" db="EMBL/GenBank/DDBJ databases">
        <title>WGS of Clinical strains of the CDC Group NO-1 linked to zoonotic infections in humans.</title>
        <authorList>
            <person name="Bernier A.-M."/>
            <person name="Bernard K."/>
        </authorList>
    </citation>
    <scope>NUCLEOTIDE SEQUENCE [LARGE SCALE GENOMIC DNA]</scope>
    <source>
        <strain evidence="1 2">NML79-0751</strain>
    </source>
</reference>
<sequence>MTHKFREFQVVKATRALPAEGDDPFVPEGCEGTVLDVLEYGYIVDFVDDEGETLALRTVHEHDLADLEVRQAA</sequence>
<dbReference type="InterPro" id="IPR032568">
    <property type="entry name" value="DUF4926"/>
</dbReference>
<dbReference type="EMBL" id="NSJD01000022">
    <property type="protein sequence ID" value="PAT39168.1"/>
    <property type="molecule type" value="Genomic_DNA"/>
</dbReference>
<name>A0A2A2AN55_9BURK</name>
<dbReference type="Proteomes" id="UP000218644">
    <property type="component" value="Unassembled WGS sequence"/>
</dbReference>
<dbReference type="RefSeq" id="WP_095557566.1">
    <property type="nucleotide sequence ID" value="NZ_NSJD01000022.1"/>
</dbReference>
<dbReference type="Pfam" id="PF16277">
    <property type="entry name" value="DUF4926"/>
    <property type="match status" value="1"/>
</dbReference>